<feature type="region of interest" description="Disordered" evidence="1">
    <location>
        <begin position="66"/>
        <end position="86"/>
    </location>
</feature>
<dbReference type="EMBL" id="JAFHKP010000012">
    <property type="protein sequence ID" value="KAG5483586.1"/>
    <property type="molecule type" value="Genomic_DNA"/>
</dbReference>
<comment type="caution">
    <text evidence="2">The sequence shown here is derived from an EMBL/GenBank/DDBJ whole genome shotgun (WGS) entry which is preliminary data.</text>
</comment>
<dbReference type="GeneID" id="94175392"/>
<name>A0A836GYE7_LEIEN</name>
<evidence type="ECO:0000313" key="2">
    <source>
        <dbReference type="EMBL" id="KAG5483586.1"/>
    </source>
</evidence>
<gene>
    <name evidence="2" type="ORF">CUR178_08252</name>
</gene>
<keyword evidence="3" id="KW-1185">Reference proteome</keyword>
<organism evidence="2 3">
    <name type="scientific">Leishmania enriettii</name>
    <dbReference type="NCBI Taxonomy" id="5663"/>
    <lineage>
        <taxon>Eukaryota</taxon>
        <taxon>Discoba</taxon>
        <taxon>Euglenozoa</taxon>
        <taxon>Kinetoplastea</taxon>
        <taxon>Metakinetoplastina</taxon>
        <taxon>Trypanosomatida</taxon>
        <taxon>Trypanosomatidae</taxon>
        <taxon>Leishmaniinae</taxon>
        <taxon>Leishmania</taxon>
    </lineage>
</organism>
<protein>
    <submittedName>
        <fullName evidence="2">Uncharacterized protein</fullName>
    </submittedName>
</protein>
<dbReference type="RefSeq" id="XP_067694803.1">
    <property type="nucleotide sequence ID" value="XM_067839882.1"/>
</dbReference>
<sequence>MLSCREVTFTRRDLCKNAAKELEPSMQGYQRLAGGVSGHSQAADLIIFLERKGRREIQPRCPLAHRRSTEKRAFDGGYRRTDPEKPPLAELDCAVPTHTHTSARGAPHSVDRMGMALAVGSKHEAENVRTRLCQRARLRHWPL</sequence>
<dbReference type="KEGG" id="lenr:94175392"/>
<dbReference type="Proteomes" id="UP000674179">
    <property type="component" value="Chromosome 12"/>
</dbReference>
<accession>A0A836GYE7</accession>
<dbReference type="AlphaFoldDB" id="A0A836GYE7"/>
<feature type="compositionally biased region" description="Basic and acidic residues" evidence="1">
    <location>
        <begin position="70"/>
        <end position="86"/>
    </location>
</feature>
<evidence type="ECO:0000256" key="1">
    <source>
        <dbReference type="SAM" id="MobiDB-lite"/>
    </source>
</evidence>
<evidence type="ECO:0000313" key="3">
    <source>
        <dbReference type="Proteomes" id="UP000674179"/>
    </source>
</evidence>
<proteinExistence type="predicted"/>
<reference evidence="2 3" key="1">
    <citation type="submission" date="2021-02" db="EMBL/GenBank/DDBJ databases">
        <title>Leishmania (Mundinia) enrietti genome sequencing and assembly.</title>
        <authorList>
            <person name="Almutairi H."/>
            <person name="Gatherer D."/>
        </authorList>
    </citation>
    <scope>NUCLEOTIDE SEQUENCE [LARGE SCALE GENOMIC DNA]</scope>
    <source>
        <strain evidence="2">CUR178</strain>
    </source>
</reference>